<feature type="region of interest" description="Disordered" evidence="1">
    <location>
        <begin position="429"/>
        <end position="448"/>
    </location>
</feature>
<evidence type="ECO:0000256" key="1">
    <source>
        <dbReference type="SAM" id="MobiDB-lite"/>
    </source>
</evidence>
<proteinExistence type="predicted"/>
<sequence>MWEGATAWGVIGAGLLLALLAGLTLKGYGVARIGWLNLSRLKRLRERFDQSADTAEKNALAAVLARCDALRARWVLDESELKVWDHTRALMEAVAAPYHPQSKHPLREARLGRLLNAFLAIRDQADALVRMPGVRPLTQFRLRHLRFFLRAWRKKTDWDASNVGRAARRFKLFFISRWAVAVVRFLDLTFWSAKMAFYFMYDIVFRVLLLRWYLTVGELSINVYQDRDPHHDAPDEDVLKDLDDLPEPEPVAETALPAGVKELVRASRKQILFHTRPLNWTETRAVYRQLVADIARHHHPQSNDPLWEARPYDLLIALSRFAEQIVQLQDQAVLSKLLDMRLSHLLRMKDTTDWVLESQIFNLVRKYKVGTAVKYSTLIYKAFRRGHPGILFRDFAFTVAQEGLKRWLMVTLHGKLALQAHFIYRTPSTAPPPATSTAEEPAHATSSR</sequence>
<evidence type="ECO:0000313" key="3">
    <source>
        <dbReference type="EMBL" id="CAI2717451.1"/>
    </source>
</evidence>
<evidence type="ECO:0000256" key="2">
    <source>
        <dbReference type="SAM" id="Phobius"/>
    </source>
</evidence>
<keyword evidence="2" id="KW-0472">Membrane</keyword>
<keyword evidence="2" id="KW-0812">Transmembrane</keyword>
<dbReference type="EMBL" id="OX336137">
    <property type="protein sequence ID" value="CAI2717451.1"/>
    <property type="molecule type" value="Genomic_DNA"/>
</dbReference>
<keyword evidence="4" id="KW-1185">Reference proteome</keyword>
<feature type="transmembrane region" description="Helical" evidence="2">
    <location>
        <begin position="6"/>
        <end position="25"/>
    </location>
</feature>
<reference evidence="3 4" key="1">
    <citation type="submission" date="2022-09" db="EMBL/GenBank/DDBJ databases">
        <authorList>
            <person name="Kop L."/>
        </authorList>
    </citation>
    <scope>NUCLEOTIDE SEQUENCE [LARGE SCALE GENOMIC DNA]</scope>
    <source>
        <strain evidence="3 4">347</strain>
    </source>
</reference>
<dbReference type="Proteomes" id="UP001157733">
    <property type="component" value="Chromosome"/>
</dbReference>
<protein>
    <submittedName>
        <fullName evidence="3">Uncharacterized protein</fullName>
    </submittedName>
</protein>
<feature type="compositionally biased region" description="Low complexity" evidence="1">
    <location>
        <begin position="435"/>
        <end position="448"/>
    </location>
</feature>
<keyword evidence="2" id="KW-1133">Transmembrane helix</keyword>
<evidence type="ECO:0000313" key="4">
    <source>
        <dbReference type="Proteomes" id="UP001157733"/>
    </source>
</evidence>
<name>A0ABM9HBJ0_9BACT</name>
<accession>A0ABM9HBJ0</accession>
<organism evidence="3 4">
    <name type="scientific">Nitrospina watsonii</name>
    <dbReference type="NCBI Taxonomy" id="1323948"/>
    <lineage>
        <taxon>Bacteria</taxon>
        <taxon>Pseudomonadati</taxon>
        <taxon>Nitrospinota/Tectimicrobiota group</taxon>
        <taxon>Nitrospinota</taxon>
        <taxon>Nitrospinia</taxon>
        <taxon>Nitrospinales</taxon>
        <taxon>Nitrospinaceae</taxon>
        <taxon>Nitrospina</taxon>
    </lineage>
</organism>
<dbReference type="RefSeq" id="WP_282010391.1">
    <property type="nucleotide sequence ID" value="NZ_OX336137.1"/>
</dbReference>
<gene>
    <name evidence="3" type="ORF">NSPWAT_0592</name>
</gene>